<dbReference type="OrthoDB" id="10499525at2759"/>
<dbReference type="KEGG" id="ath:AT5G14275"/>
<evidence type="ECO:0000313" key="4">
    <source>
        <dbReference type="Proteomes" id="UP000006548"/>
    </source>
</evidence>
<reference evidence="4" key="2">
    <citation type="journal article" date="2017" name="Plant J.">
        <title>Araport11: a complete reannotation of the Arabidopsis thaliana reference genome.</title>
        <authorList>
            <person name="Cheng C.Y."/>
            <person name="Krishnakumar V."/>
            <person name="Chan A.P."/>
            <person name="Thibaud-Nissen F."/>
            <person name="Schobel S."/>
            <person name="Town C.D."/>
        </authorList>
    </citation>
    <scope>GENOME REANNOTATION</scope>
    <source>
        <strain evidence="4">cv. Columbia</strain>
    </source>
</reference>
<reference evidence="3 4" key="1">
    <citation type="journal article" date="2000" name="Nature">
        <title>Sequence and analysis of chromosome 5 of the plant Arabidopsis thaliana.</title>
        <authorList>
            <consortium name="Kazusa DNA Research Institute"/>
            <consortium name="Cold Spring Harbor and Washington University in St Louis Sequencing Consortium"/>
            <consortium name="European Union Arabidopsis Genome Sequencing Consortium"/>
            <person name="Tabata S."/>
            <person name="Kaneko T."/>
            <person name="Nakamura Y."/>
            <person name="Kotani H."/>
            <person name="Kato T."/>
            <person name="Asamizu E."/>
            <person name="Miyajima N."/>
            <person name="Sasamoto S."/>
            <person name="Kimura T."/>
            <person name="Hosouchi T."/>
            <person name="Kawashima K."/>
            <person name="Kohara M."/>
            <person name="Matsumoto M."/>
            <person name="Matsuno A."/>
            <person name="Muraki A."/>
            <person name="Nakayama S."/>
            <person name="Nakazaki N."/>
            <person name="Naruo K."/>
            <person name="Okumura S."/>
            <person name="Shinpo S."/>
            <person name="Takeuchi C."/>
            <person name="Wada T."/>
            <person name="Watanabe A."/>
            <person name="Yamada M."/>
            <person name="Yasuda M."/>
            <person name="Sato S."/>
            <person name="de la Bastide M."/>
            <person name="Huang E."/>
            <person name="Spiegel L."/>
            <person name="Gnoj L."/>
            <person name="O'Shaughnessy A."/>
            <person name="Preston R."/>
            <person name="Habermann K."/>
            <person name="Murray J."/>
            <person name="Johnson D."/>
            <person name="Rohlfing T."/>
            <person name="Nelson J."/>
            <person name="Stoneking T."/>
            <person name="Pepin K."/>
            <person name="Spieth J."/>
            <person name="Sekhon M."/>
            <person name="Armstrong J."/>
            <person name="Becker M."/>
            <person name="Belter E."/>
            <person name="Cordum H."/>
            <person name="Cordes M."/>
            <person name="Courtney L."/>
            <person name="Courtney W."/>
            <person name="Dante M."/>
            <person name="Du H."/>
            <person name="Edwards J."/>
            <person name="Fryman J."/>
            <person name="Haakensen B."/>
            <person name="Lamar E."/>
            <person name="Latreille P."/>
            <person name="Leonard S."/>
            <person name="Meyer R."/>
            <person name="Mulvaney E."/>
            <person name="Ozersky P."/>
            <person name="Riley A."/>
            <person name="Strowmatt C."/>
            <person name="Wagner-McPherson C."/>
            <person name="Wollam A."/>
            <person name="Yoakum M."/>
            <person name="Bell M."/>
            <person name="Dedhia N."/>
            <person name="Parnell L."/>
            <person name="Shah R."/>
            <person name="Rodriguez M."/>
            <person name="See L.H."/>
            <person name="Vil D."/>
            <person name="Baker J."/>
            <person name="Kirchoff K."/>
            <person name="Toth K."/>
            <person name="King L."/>
            <person name="Bahret A."/>
            <person name="Miller B."/>
            <person name="Marra M."/>
            <person name="Martienssen R."/>
            <person name="McCombie W.R."/>
            <person name="Wilson R.K."/>
            <person name="Murphy G."/>
            <person name="Bancroft I."/>
            <person name="Volckaert G."/>
            <person name="Wambutt R."/>
            <person name="Dusterhoft A."/>
            <person name="Stiekema W."/>
            <person name="Pohl T."/>
            <person name="Entian K.D."/>
            <person name="Terryn N."/>
            <person name="Hartley N."/>
            <person name="Bent E."/>
            <person name="Johnson S."/>
            <person name="Langham S.A."/>
            <person name="McCullagh B."/>
            <person name="Robben J."/>
            <person name="Grymonprez B."/>
            <person name="Zimmermann W."/>
            <person name="Ramsperger U."/>
            <person name="Wedler H."/>
            <person name="Balke K."/>
            <person name="Wedler E."/>
            <person name="Peters S."/>
            <person name="van Staveren M."/>
            <person name="Dirkse W."/>
            <person name="Mooijman P."/>
            <person name="Lankhorst R.K."/>
            <person name="Weitzenegger T."/>
            <person name="Bothe G."/>
            <person name="Rose M."/>
            <person name="Hauf J."/>
            <person name="Berneiser S."/>
            <person name="Hempel S."/>
            <person name="Feldpausch M."/>
            <person name="Lamberth S."/>
            <person name="Villarroel R."/>
            <person name="Gielen J."/>
            <person name="Ardiles W."/>
            <person name="Bents O."/>
            <person name="Lemcke K."/>
            <person name="Kolesov G."/>
            <person name="Mayer K."/>
            <person name="Rudd S."/>
            <person name="Schoof H."/>
            <person name="Schueller C."/>
            <person name="Zaccaria P."/>
            <person name="Mewes H.W."/>
            <person name="Bevan M."/>
            <person name="Fransz P."/>
        </authorList>
    </citation>
    <scope>NUCLEOTIDE SEQUENCE [LARGE SCALE GENOMIC DNA]</scope>
    <source>
        <strain evidence="4">cv. Columbia</strain>
    </source>
</reference>
<protein>
    <submittedName>
        <fullName evidence="3">Uncharacterized protein</fullName>
    </submittedName>
</protein>
<dbReference type="AlphaFoldDB" id="A0A1R7T3J3"/>
<dbReference type="GeneID" id="28721154"/>
<evidence type="ECO:0000313" key="2">
    <source>
        <dbReference type="Araport" id="AT5G14275"/>
    </source>
</evidence>
<dbReference type="EMBL" id="CP002688">
    <property type="protein sequence ID" value="ANM71198.1"/>
    <property type="molecule type" value="Genomic_DNA"/>
</dbReference>
<feature type="compositionally biased region" description="Basic residues" evidence="1">
    <location>
        <begin position="59"/>
        <end position="72"/>
    </location>
</feature>
<dbReference type="RefSeq" id="NP_001332744.1">
    <property type="nucleotide sequence ID" value="NM_001343330.1"/>
</dbReference>
<sequence length="72" mass="8399">MIQNPNLSDSNLNSSCNEDFELPDGSKHQNREKEETHRLNFRAIEKIDDPTEAEDRESKKKRNLRGVKTLKC</sequence>
<accession>A0A1R7T3J3</accession>
<gene>
    <name evidence="2 3" type="ordered locus">At5g14275</name>
</gene>
<dbReference type="Proteomes" id="UP000006548">
    <property type="component" value="Chromosome 5"/>
</dbReference>
<name>A0A1R7T3J3_ARATH</name>
<feature type="compositionally biased region" description="Low complexity" evidence="1">
    <location>
        <begin position="1"/>
        <end position="17"/>
    </location>
</feature>
<organism evidence="3 4">
    <name type="scientific">Arabidopsis thaliana</name>
    <name type="common">Mouse-ear cress</name>
    <dbReference type="NCBI Taxonomy" id="3702"/>
    <lineage>
        <taxon>Eukaryota</taxon>
        <taxon>Viridiplantae</taxon>
        <taxon>Streptophyta</taxon>
        <taxon>Embryophyta</taxon>
        <taxon>Tracheophyta</taxon>
        <taxon>Spermatophyta</taxon>
        <taxon>Magnoliopsida</taxon>
        <taxon>eudicotyledons</taxon>
        <taxon>Gunneridae</taxon>
        <taxon>Pentapetalae</taxon>
        <taxon>rosids</taxon>
        <taxon>malvids</taxon>
        <taxon>Brassicales</taxon>
        <taxon>Brassicaceae</taxon>
        <taxon>Camelineae</taxon>
        <taxon>Arabidopsis</taxon>
    </lineage>
</organism>
<dbReference type="SMR" id="A0A1R7T3J3"/>
<feature type="compositionally biased region" description="Basic and acidic residues" evidence="1">
    <location>
        <begin position="24"/>
        <end position="49"/>
    </location>
</feature>
<feature type="region of interest" description="Disordered" evidence="1">
    <location>
        <begin position="1"/>
        <end position="72"/>
    </location>
</feature>
<dbReference type="TAIR" id="AT5G14275"/>
<dbReference type="InParanoid" id="A0A1R7T3J3"/>
<evidence type="ECO:0000256" key="1">
    <source>
        <dbReference type="SAM" id="MobiDB-lite"/>
    </source>
</evidence>
<keyword evidence="4" id="KW-1185">Reference proteome</keyword>
<dbReference type="Araport" id="AT5G14275"/>
<evidence type="ECO:0000313" key="3">
    <source>
        <dbReference type="EMBL" id="ANM71198.1"/>
    </source>
</evidence>
<proteinExistence type="predicted"/>